<evidence type="ECO:0000256" key="1">
    <source>
        <dbReference type="SAM" id="MobiDB-lite"/>
    </source>
</evidence>
<feature type="compositionally biased region" description="Basic and acidic residues" evidence="1">
    <location>
        <begin position="185"/>
        <end position="195"/>
    </location>
</feature>
<proteinExistence type="predicted"/>
<evidence type="ECO:0000313" key="2">
    <source>
        <dbReference type="EMBL" id="KNE92660.1"/>
    </source>
</evidence>
<keyword evidence="3" id="KW-1185">Reference proteome</keyword>
<dbReference type="PANTHER" id="PTHR33324:SF2">
    <property type="entry name" value="MYB_SANT-LIKE DNA-BINDING DOMAIN-CONTAINING PROTEIN"/>
    <property type="match status" value="1"/>
</dbReference>
<feature type="region of interest" description="Disordered" evidence="1">
    <location>
        <begin position="1"/>
        <end position="33"/>
    </location>
</feature>
<dbReference type="Proteomes" id="UP000054564">
    <property type="component" value="Unassembled WGS sequence"/>
</dbReference>
<reference evidence="3" key="1">
    <citation type="submission" date="2014-03" db="EMBL/GenBank/DDBJ databases">
        <title>The Genome Sequence of Puccinia striiformis f. sp. tritici PST-78.</title>
        <authorList>
            <consortium name="The Broad Institute Genome Sequencing Platform"/>
            <person name="Cuomo C."/>
            <person name="Hulbert S."/>
            <person name="Chen X."/>
            <person name="Walker B."/>
            <person name="Young S.K."/>
            <person name="Zeng Q."/>
            <person name="Gargeya S."/>
            <person name="Fitzgerald M."/>
            <person name="Haas B."/>
            <person name="Abouelleil A."/>
            <person name="Alvarado L."/>
            <person name="Arachchi H.M."/>
            <person name="Berlin A.M."/>
            <person name="Chapman S.B."/>
            <person name="Goldberg J."/>
            <person name="Griggs A."/>
            <person name="Gujja S."/>
            <person name="Hansen M."/>
            <person name="Howarth C."/>
            <person name="Imamovic A."/>
            <person name="Larimer J."/>
            <person name="McCowan C."/>
            <person name="Montmayeur A."/>
            <person name="Murphy C."/>
            <person name="Neiman D."/>
            <person name="Pearson M."/>
            <person name="Priest M."/>
            <person name="Roberts A."/>
            <person name="Saif S."/>
            <person name="Shea T."/>
            <person name="Sisk P."/>
            <person name="Sykes S."/>
            <person name="Wortman J."/>
            <person name="Nusbaum C."/>
            <person name="Birren B."/>
        </authorList>
    </citation>
    <scope>NUCLEOTIDE SEQUENCE [LARGE SCALE GENOMIC DNA]</scope>
    <source>
        <strain evidence="3">race PST-78</strain>
    </source>
</reference>
<sequence>MPRKKKTTTPATPLNTPTPTASQPTPKVAWDKDGENGITSIRVLLDWLSVDGNFARWCGNKTGSTKQAIANEILALLVGAGITHRNQKGVLTKIQELQSSYMKASDFHHNTGSGLQDNDIANGTHTLQSSGVAQEMQVLGMATRTAANPLHTNESPDLEAPDLLNGRLLASLVPALDGEEDGDEIDRPIPARGSDHPLQTPKRTDTLPDEGEDEPAAVRSRSESPAPQARSGGTKRKAPPRNSDGLGLEKVLGEANEYRRKCFDAREKRDAEKRATEKARMEKEGLRIDNKIKRDQQLVKVEQRKATVLERESQVKIKQNEMAEIRAGITFMKELQTSGHNKKEIKMYMGLLFKKSDAGPSQSTITGSTSANNLSIDSDSDDSSDDDDESSS</sequence>
<protein>
    <submittedName>
        <fullName evidence="2">Uncharacterized protein</fullName>
    </submittedName>
</protein>
<dbReference type="PANTHER" id="PTHR33324">
    <property type="entry name" value="EXPRESSED PROTEIN"/>
    <property type="match status" value="1"/>
</dbReference>
<accession>A0A0L0V051</accession>
<feature type="compositionally biased region" description="Low complexity" evidence="1">
    <location>
        <begin position="8"/>
        <end position="20"/>
    </location>
</feature>
<feature type="region of interest" description="Disordered" evidence="1">
    <location>
        <begin position="356"/>
        <end position="392"/>
    </location>
</feature>
<feature type="region of interest" description="Disordered" evidence="1">
    <location>
        <begin position="176"/>
        <end position="251"/>
    </location>
</feature>
<evidence type="ECO:0000313" key="3">
    <source>
        <dbReference type="Proteomes" id="UP000054564"/>
    </source>
</evidence>
<name>A0A0L0V051_9BASI</name>
<feature type="compositionally biased region" description="Polar residues" evidence="1">
    <location>
        <begin position="359"/>
        <end position="374"/>
    </location>
</feature>
<comment type="caution">
    <text evidence="2">The sequence shown here is derived from an EMBL/GenBank/DDBJ whole genome shotgun (WGS) entry which is preliminary data.</text>
</comment>
<dbReference type="STRING" id="1165861.A0A0L0V051"/>
<dbReference type="EMBL" id="AJIL01000157">
    <property type="protein sequence ID" value="KNE92660.1"/>
    <property type="molecule type" value="Genomic_DNA"/>
</dbReference>
<feature type="compositionally biased region" description="Acidic residues" evidence="1">
    <location>
        <begin position="378"/>
        <end position="392"/>
    </location>
</feature>
<gene>
    <name evidence="2" type="ORF">PSTG_13927</name>
</gene>
<organism evidence="2 3">
    <name type="scientific">Puccinia striiformis f. sp. tritici PST-78</name>
    <dbReference type="NCBI Taxonomy" id="1165861"/>
    <lineage>
        <taxon>Eukaryota</taxon>
        <taxon>Fungi</taxon>
        <taxon>Dikarya</taxon>
        <taxon>Basidiomycota</taxon>
        <taxon>Pucciniomycotina</taxon>
        <taxon>Pucciniomycetes</taxon>
        <taxon>Pucciniales</taxon>
        <taxon>Pucciniaceae</taxon>
        <taxon>Puccinia</taxon>
    </lineage>
</organism>
<dbReference type="AlphaFoldDB" id="A0A0L0V051"/>